<dbReference type="EMBL" id="CP049933">
    <property type="protein sequence ID" value="QIM18711.1"/>
    <property type="molecule type" value="Genomic_DNA"/>
</dbReference>
<accession>A0ABX6JWN0</accession>
<protein>
    <recommendedName>
        <fullName evidence="3">Regulator of chromosome condensation (RCC1) repeat-containing protein</fullName>
    </recommendedName>
</protein>
<gene>
    <name evidence="1" type="ORF">G7066_09015</name>
</gene>
<keyword evidence="2" id="KW-1185">Reference proteome</keyword>
<dbReference type="Gene3D" id="2.130.10.30">
    <property type="entry name" value="Regulator of chromosome condensation 1/beta-lactamase-inhibitor protein II"/>
    <property type="match status" value="1"/>
</dbReference>
<dbReference type="InterPro" id="IPR009091">
    <property type="entry name" value="RCC1/BLIP-II"/>
</dbReference>
<name>A0ABX6JWN0_9MICO</name>
<evidence type="ECO:0000313" key="1">
    <source>
        <dbReference type="EMBL" id="QIM18711.1"/>
    </source>
</evidence>
<evidence type="ECO:0000313" key="2">
    <source>
        <dbReference type="Proteomes" id="UP000503441"/>
    </source>
</evidence>
<evidence type="ECO:0008006" key="3">
    <source>
        <dbReference type="Google" id="ProtNLM"/>
    </source>
</evidence>
<reference evidence="1 2" key="1">
    <citation type="submission" date="2020-03" db="EMBL/GenBank/DDBJ databases">
        <title>Leucobacter sp. nov., isolated from beetles.</title>
        <authorList>
            <person name="Hyun D.-W."/>
            <person name="Bae J.-W."/>
        </authorList>
    </citation>
    <scope>NUCLEOTIDE SEQUENCE [LARGE SCALE GENOMIC DNA]</scope>
    <source>
        <strain evidence="1 2">HDW9A</strain>
    </source>
</reference>
<organism evidence="1 2">
    <name type="scientific">Leucobacter coleopterorum</name>
    <dbReference type="NCBI Taxonomy" id="2714933"/>
    <lineage>
        <taxon>Bacteria</taxon>
        <taxon>Bacillati</taxon>
        <taxon>Actinomycetota</taxon>
        <taxon>Actinomycetes</taxon>
        <taxon>Micrococcales</taxon>
        <taxon>Microbacteriaceae</taxon>
        <taxon>Leucobacter</taxon>
    </lineage>
</organism>
<proteinExistence type="predicted"/>
<sequence length="161" mass="16421">MSGLPAGTVTNLSTGFLGSCVVISGRSYCWGSNAKGQFANGTLTGGNPIATTVLPAGKTVKEIVGQSETRCWLFTDGSSGCAGLGGVVNRLGEGPGGRVTDNNTNIGTMATPVPVLCVGGTLPLADGSCSLKPATTYYYRMFYTLGNWKSPLSEVVAVSTK</sequence>
<dbReference type="Proteomes" id="UP000503441">
    <property type="component" value="Chromosome"/>
</dbReference>
<dbReference type="RefSeq" id="WP_166330566.1">
    <property type="nucleotide sequence ID" value="NZ_CP049933.1"/>
</dbReference>
<dbReference type="SUPFAM" id="SSF50985">
    <property type="entry name" value="RCC1/BLIP-II"/>
    <property type="match status" value="1"/>
</dbReference>